<dbReference type="InterPro" id="IPR037165">
    <property type="entry name" value="AldOxase/xan_DH_Mopterin-bd_sf"/>
</dbReference>
<sequence>MTLESHPDRPRIDARDKVLGRALFAADRHFPGLLHAMTVPAAIPKGEIEAIDVEAAVRVPGVVRVFTWRDFASIRETPATRGGGGDVPGYQPMKRPSVRHRGEPVALVVAETLEAAIEGAEAVRPRFRTTPFTAWGDQPGADREPVTTDREAGDPVGAVAAAAHRLDVTYLHPQQHHNPIEMISTTAAFENGRILVLEGTQNAGAFKFGLAGMLGVDPKVLDASSPYVGGGFGQKNQLQQQTALVVQAAMLLQRPVKLVMPRGQLFHTATYRPFTRHRVQVGASADGKLQGVLYDVEQQASRFDVFGTAHGEHVSRMYATPNWRSTHRRVRIDVQAPAHQRAPHEHPASYATECAYDEMAYELGLDPLQLRLLNEADRDPITGKPFSGRRLAECLRRGAARFGWDRRTPAPRSMRTPDGRLLGLGVAAGAYKASMSPALARLRIHANGTAYLAITGQEMGQGMRSAVAAEVIDVLGVNPDRLEIHMGETAAAPQHLTAGSWGCASAAPAARAAALKLREQLVALVGPERARGDVHEALARAKRPSLEVEVTLRGLGQAEAAVQRLNSGLPATTGPDYEQFTAFSWIAHFAEVHVEPASCRIHVPRVVSVADCGRVMNHRTAASQVRGGVVWALGSAIREVSEVDHRYGRVLNNDLAEYVVPVNADVGDIEVELLDEPDEALNISGAKGVGEVAMVGATAAIVNAVYHATGKRIRHLPVRIEDLL</sequence>
<comment type="caution">
    <text evidence="5">The sequence shown here is derived from an EMBL/GenBank/DDBJ whole genome shotgun (WGS) entry which is preliminary data.</text>
</comment>
<dbReference type="InterPro" id="IPR036856">
    <property type="entry name" value="Ald_Oxase/Xan_DH_a/b_sf"/>
</dbReference>
<dbReference type="SMART" id="SM01008">
    <property type="entry name" value="Ald_Xan_dh_C"/>
    <property type="match status" value="1"/>
</dbReference>
<gene>
    <name evidence="5" type="ORF">ACFSC0_19735</name>
</gene>
<dbReference type="InterPro" id="IPR000674">
    <property type="entry name" value="Ald_Oxase/Xan_DH_a/b"/>
</dbReference>
<evidence type="ECO:0000259" key="4">
    <source>
        <dbReference type="SMART" id="SM01008"/>
    </source>
</evidence>
<keyword evidence="2" id="KW-0560">Oxidoreductase</keyword>
<evidence type="ECO:0000313" key="6">
    <source>
        <dbReference type="Proteomes" id="UP001597237"/>
    </source>
</evidence>
<dbReference type="Gene3D" id="3.30.365.10">
    <property type="entry name" value="Aldehyde oxidase/xanthine dehydrogenase, molybdopterin binding domain"/>
    <property type="match status" value="4"/>
</dbReference>
<keyword evidence="6" id="KW-1185">Reference proteome</keyword>
<feature type="region of interest" description="Disordered" evidence="3">
    <location>
        <begin position="130"/>
        <end position="151"/>
    </location>
</feature>
<feature type="region of interest" description="Disordered" evidence="3">
    <location>
        <begin position="77"/>
        <end position="98"/>
    </location>
</feature>
<reference evidence="6" key="1">
    <citation type="journal article" date="2019" name="Int. J. Syst. Evol. Microbiol.">
        <title>The Global Catalogue of Microorganisms (GCM) 10K type strain sequencing project: providing services to taxonomists for standard genome sequencing and annotation.</title>
        <authorList>
            <consortium name="The Broad Institute Genomics Platform"/>
            <consortium name="The Broad Institute Genome Sequencing Center for Infectious Disease"/>
            <person name="Wu L."/>
            <person name="Ma J."/>
        </authorList>
    </citation>
    <scope>NUCLEOTIDE SEQUENCE [LARGE SCALE GENOMIC DNA]</scope>
    <source>
        <strain evidence="6">DFY28</strain>
    </source>
</reference>
<dbReference type="InterPro" id="IPR016208">
    <property type="entry name" value="Ald_Oxase/xanthine_DH-like"/>
</dbReference>
<dbReference type="InterPro" id="IPR046867">
    <property type="entry name" value="AldOxase/xan_DH_MoCoBD2"/>
</dbReference>
<dbReference type="SUPFAM" id="SSF54665">
    <property type="entry name" value="CO dehydrogenase molybdoprotein N-domain-like"/>
    <property type="match status" value="1"/>
</dbReference>
<evidence type="ECO:0000256" key="2">
    <source>
        <dbReference type="ARBA" id="ARBA00023002"/>
    </source>
</evidence>
<evidence type="ECO:0000313" key="5">
    <source>
        <dbReference type="EMBL" id="MFD1785636.1"/>
    </source>
</evidence>
<dbReference type="Gene3D" id="3.90.1170.50">
    <property type="entry name" value="Aldehyde oxidase/xanthine dehydrogenase, a/b hammerhead"/>
    <property type="match status" value="1"/>
</dbReference>
<dbReference type="Pfam" id="PF02738">
    <property type="entry name" value="MoCoBD_1"/>
    <property type="match status" value="1"/>
</dbReference>
<dbReference type="Pfam" id="PF01315">
    <property type="entry name" value="Ald_Xan_dh_C"/>
    <property type="match status" value="1"/>
</dbReference>
<name>A0ABW4N6R7_9CAUL</name>
<proteinExistence type="predicted"/>
<dbReference type="EMBL" id="JBHUEY010000012">
    <property type="protein sequence ID" value="MFD1785636.1"/>
    <property type="molecule type" value="Genomic_DNA"/>
</dbReference>
<feature type="compositionally biased region" description="Basic and acidic residues" evidence="3">
    <location>
        <begin position="140"/>
        <end position="151"/>
    </location>
</feature>
<dbReference type="PANTHER" id="PTHR11908">
    <property type="entry name" value="XANTHINE DEHYDROGENASE"/>
    <property type="match status" value="1"/>
</dbReference>
<protein>
    <submittedName>
        <fullName evidence="5">Xanthine dehydrogenase family protein molybdopterin-binding subunit</fullName>
    </submittedName>
</protein>
<keyword evidence="1" id="KW-0500">Molybdenum</keyword>
<dbReference type="Proteomes" id="UP001597237">
    <property type="component" value="Unassembled WGS sequence"/>
</dbReference>
<feature type="domain" description="Aldehyde oxidase/xanthine dehydrogenase a/b hammerhead" evidence="4">
    <location>
        <begin position="19"/>
        <end position="131"/>
    </location>
</feature>
<evidence type="ECO:0000256" key="3">
    <source>
        <dbReference type="SAM" id="MobiDB-lite"/>
    </source>
</evidence>
<dbReference type="SUPFAM" id="SSF56003">
    <property type="entry name" value="Molybdenum cofactor-binding domain"/>
    <property type="match status" value="1"/>
</dbReference>
<accession>A0ABW4N6R7</accession>
<dbReference type="Pfam" id="PF20256">
    <property type="entry name" value="MoCoBD_2"/>
    <property type="match status" value="1"/>
</dbReference>
<organism evidence="5 6">
    <name type="scientific">Phenylobacterium terrae</name>
    <dbReference type="NCBI Taxonomy" id="2665495"/>
    <lineage>
        <taxon>Bacteria</taxon>
        <taxon>Pseudomonadati</taxon>
        <taxon>Pseudomonadota</taxon>
        <taxon>Alphaproteobacteria</taxon>
        <taxon>Caulobacterales</taxon>
        <taxon>Caulobacteraceae</taxon>
        <taxon>Phenylobacterium</taxon>
    </lineage>
</organism>
<dbReference type="RefSeq" id="WP_377281673.1">
    <property type="nucleotide sequence ID" value="NZ_JBHRSI010000004.1"/>
</dbReference>
<dbReference type="PANTHER" id="PTHR11908:SF132">
    <property type="entry name" value="ALDEHYDE OXIDASE 1-RELATED"/>
    <property type="match status" value="1"/>
</dbReference>
<dbReference type="InterPro" id="IPR008274">
    <property type="entry name" value="AldOxase/xan_DH_MoCoBD1"/>
</dbReference>
<evidence type="ECO:0000256" key="1">
    <source>
        <dbReference type="ARBA" id="ARBA00022505"/>
    </source>
</evidence>